<comment type="caution">
    <text evidence="2">The sequence shown here is derived from an EMBL/GenBank/DDBJ whole genome shotgun (WGS) entry which is preliminary data.</text>
</comment>
<protein>
    <submittedName>
        <fullName evidence="2">DUF559 domain-containing protein</fullName>
    </submittedName>
</protein>
<proteinExistence type="predicted"/>
<gene>
    <name evidence="2" type="ORF">EWH70_20745</name>
</gene>
<accession>A0A4Q7J541</accession>
<dbReference type="InterPro" id="IPR011335">
    <property type="entry name" value="Restrct_endonuc-II-like"/>
</dbReference>
<dbReference type="OrthoDB" id="3173471at2"/>
<keyword evidence="3" id="KW-1185">Reference proteome</keyword>
<dbReference type="InterPro" id="IPR007569">
    <property type="entry name" value="DUF559"/>
</dbReference>
<dbReference type="SUPFAM" id="SSF52980">
    <property type="entry name" value="Restriction endonuclease-like"/>
    <property type="match status" value="1"/>
</dbReference>
<reference evidence="2 3" key="1">
    <citation type="submission" date="2019-02" db="EMBL/GenBank/DDBJ databases">
        <title>Draft genome sequence of Amycolatopsis sp. 8-3EHSu isolated from roots of Suaeda maritima.</title>
        <authorList>
            <person name="Duangmal K."/>
            <person name="Chantavorakit T."/>
        </authorList>
    </citation>
    <scope>NUCLEOTIDE SEQUENCE [LARGE SCALE GENOMIC DNA]</scope>
    <source>
        <strain evidence="2 3">8-3EHSu</strain>
    </source>
</reference>
<sequence>MHGVAAAERAPVEVLVPYARRGHKRPGLRVHNGRVEDQDVVEIAGLRTVALDYALADVLARDPGRLALACADQAMAMTPEPERGEFREWIEVRITDRPDPRGRKRARILLDLVTGLPESPSESALLLTLTEAGYPPPQPQFSVRDLAGQEIYRLDFAWAQWRIAVEYDGYEAHEGRQDLDAARDADLARRGWIVIRATAADLRDPTRLLAAVASAFARRGVAA</sequence>
<dbReference type="Proteomes" id="UP000292003">
    <property type="component" value="Unassembled WGS sequence"/>
</dbReference>
<dbReference type="AlphaFoldDB" id="A0A4Q7J541"/>
<dbReference type="Pfam" id="PF04480">
    <property type="entry name" value="DUF559"/>
    <property type="match status" value="1"/>
</dbReference>
<evidence type="ECO:0000313" key="2">
    <source>
        <dbReference type="EMBL" id="RZQ62189.1"/>
    </source>
</evidence>
<evidence type="ECO:0000259" key="1">
    <source>
        <dbReference type="Pfam" id="PF04480"/>
    </source>
</evidence>
<dbReference type="Gene3D" id="3.40.960.10">
    <property type="entry name" value="VSR Endonuclease"/>
    <property type="match status" value="1"/>
</dbReference>
<dbReference type="EMBL" id="SFCC01000010">
    <property type="protein sequence ID" value="RZQ62189.1"/>
    <property type="molecule type" value="Genomic_DNA"/>
</dbReference>
<evidence type="ECO:0000313" key="3">
    <source>
        <dbReference type="Proteomes" id="UP000292003"/>
    </source>
</evidence>
<organism evidence="2 3">
    <name type="scientific">Amycolatopsis suaedae</name>
    <dbReference type="NCBI Taxonomy" id="2510978"/>
    <lineage>
        <taxon>Bacteria</taxon>
        <taxon>Bacillati</taxon>
        <taxon>Actinomycetota</taxon>
        <taxon>Actinomycetes</taxon>
        <taxon>Pseudonocardiales</taxon>
        <taxon>Pseudonocardiaceae</taxon>
        <taxon>Amycolatopsis</taxon>
    </lineage>
</organism>
<name>A0A4Q7J541_9PSEU</name>
<feature type="domain" description="DUF559" evidence="1">
    <location>
        <begin position="152"/>
        <end position="206"/>
    </location>
</feature>